<keyword evidence="5" id="KW-0396">Initiation factor</keyword>
<dbReference type="Pfam" id="PF09247">
    <property type="entry name" value="TBP-binding"/>
    <property type="match status" value="1"/>
</dbReference>
<feature type="region of interest" description="Disordered" evidence="3">
    <location>
        <begin position="313"/>
        <end position="339"/>
    </location>
</feature>
<name>A0A5N4C366_CAMDR</name>
<dbReference type="InterPro" id="IPR009067">
    <property type="entry name" value="TAF_II_230-bd"/>
</dbReference>
<dbReference type="PANTHER" id="PTHR13900">
    <property type="entry name" value="TRANSCRIPTION INITIATION FACTOR TFIID"/>
    <property type="match status" value="1"/>
</dbReference>
<proteinExistence type="predicted"/>
<dbReference type="InterPro" id="IPR036741">
    <property type="entry name" value="TAFII-230_TBP-bd_sf"/>
</dbReference>
<evidence type="ECO:0000313" key="5">
    <source>
        <dbReference type="EMBL" id="KAB1253288.1"/>
    </source>
</evidence>
<dbReference type="GO" id="GO:0005669">
    <property type="term" value="C:transcription factor TFIID complex"/>
    <property type="evidence" value="ECO:0007669"/>
    <property type="project" value="InterPro"/>
</dbReference>
<comment type="caution">
    <text evidence="5">The sequence shown here is derived from an EMBL/GenBank/DDBJ whole genome shotgun (WGS) entry which is preliminary data.</text>
</comment>
<dbReference type="InterPro" id="IPR040240">
    <property type="entry name" value="TAF1"/>
</dbReference>
<sequence length="339" mass="37098">MSDTDSDEDSAGGGPFSLTGFLFGNINGAGQLEGESVLDDECKKHLAGLGALGLGSLITELTANEELTGTDGALVNDEGWIRSTEDAVDYSDINEVAEDESRRYQQTMGSLQPLCHSDYDEDDYDADCEDIDCKLMPPPPPPPGPMKKDKDQDAMTGVYGSLNQTCYMPKGFLFLVAVSEDGEGIILPSIIAPSSLASEKVDFSSSSDSESEMGPQEATQAESEDGKLTLPLAGIMQHDATKLLPSVTELFPEFRPGKVLRFLRLFGPGKNVPSVWRSARRKRKKKHRELIQEEQTQEMECSVESEVSQKSLWNYDYAPPPPPEQCLSDDEVGKIETWN</sequence>
<keyword evidence="2" id="KW-0804">Transcription</keyword>
<evidence type="ECO:0000259" key="4">
    <source>
        <dbReference type="Pfam" id="PF09247"/>
    </source>
</evidence>
<keyword evidence="5" id="KW-0648">Protein biosynthesis</keyword>
<dbReference type="FunFam" id="1.10.1100.10:FF:000001">
    <property type="entry name" value="Transcription initiation factor TFIID subunit"/>
    <property type="match status" value="1"/>
</dbReference>
<dbReference type="GO" id="GO:0004402">
    <property type="term" value="F:histone acetyltransferase activity"/>
    <property type="evidence" value="ECO:0007669"/>
    <property type="project" value="InterPro"/>
</dbReference>
<dbReference type="GO" id="GO:0016251">
    <property type="term" value="F:RNA polymerase II general transcription initiation factor activity"/>
    <property type="evidence" value="ECO:0007669"/>
    <property type="project" value="InterPro"/>
</dbReference>
<evidence type="ECO:0000256" key="2">
    <source>
        <dbReference type="ARBA" id="ARBA00023163"/>
    </source>
</evidence>
<organism evidence="5 6">
    <name type="scientific">Camelus dromedarius</name>
    <name type="common">Dromedary</name>
    <name type="synonym">Arabian camel</name>
    <dbReference type="NCBI Taxonomy" id="9838"/>
    <lineage>
        <taxon>Eukaryota</taxon>
        <taxon>Metazoa</taxon>
        <taxon>Chordata</taxon>
        <taxon>Craniata</taxon>
        <taxon>Vertebrata</taxon>
        <taxon>Euteleostomi</taxon>
        <taxon>Mammalia</taxon>
        <taxon>Eutheria</taxon>
        <taxon>Laurasiatheria</taxon>
        <taxon>Artiodactyla</taxon>
        <taxon>Tylopoda</taxon>
        <taxon>Camelidae</taxon>
        <taxon>Camelus</taxon>
    </lineage>
</organism>
<gene>
    <name evidence="5" type="ORF">Cadr_000003169</name>
</gene>
<keyword evidence="6" id="KW-1185">Reference proteome</keyword>
<reference evidence="5 6" key="1">
    <citation type="journal article" date="2019" name="Mol. Ecol. Resour.">
        <title>Improving Illumina assemblies with Hi-C and long reads: an example with the North African dromedary.</title>
        <authorList>
            <person name="Elbers J.P."/>
            <person name="Rogers M.F."/>
            <person name="Perelman P.L."/>
            <person name="Proskuryakova A.A."/>
            <person name="Serdyukova N.A."/>
            <person name="Johnson W.E."/>
            <person name="Horin P."/>
            <person name="Corander J."/>
            <person name="Murphy D."/>
            <person name="Burger P.A."/>
        </authorList>
    </citation>
    <scope>NUCLEOTIDE SEQUENCE [LARGE SCALE GENOMIC DNA]</scope>
    <source>
        <strain evidence="5">Drom800</strain>
        <tissue evidence="5">Blood</tissue>
    </source>
</reference>
<dbReference type="EMBL" id="JWIN03000037">
    <property type="protein sequence ID" value="KAB1253288.1"/>
    <property type="molecule type" value="Genomic_DNA"/>
</dbReference>
<dbReference type="PANTHER" id="PTHR13900:SF0">
    <property type="entry name" value="TRANSCRIPTION INITIATION FACTOR TFIID SUBUNIT 1"/>
    <property type="match status" value="1"/>
</dbReference>
<protein>
    <submittedName>
        <fullName evidence="5">Transcription initiation factor TFIID subunit 1</fullName>
    </submittedName>
</protein>
<dbReference type="GO" id="GO:0017025">
    <property type="term" value="F:TBP-class protein binding"/>
    <property type="evidence" value="ECO:0007669"/>
    <property type="project" value="InterPro"/>
</dbReference>
<evidence type="ECO:0000256" key="3">
    <source>
        <dbReference type="SAM" id="MobiDB-lite"/>
    </source>
</evidence>
<dbReference type="GO" id="GO:0003743">
    <property type="term" value="F:translation initiation factor activity"/>
    <property type="evidence" value="ECO:0007669"/>
    <property type="project" value="UniProtKB-KW"/>
</dbReference>
<keyword evidence="1" id="KW-0805">Transcription regulation</keyword>
<feature type="region of interest" description="Disordered" evidence="3">
    <location>
        <begin position="201"/>
        <end position="225"/>
    </location>
</feature>
<dbReference type="Gene3D" id="1.10.1100.10">
    <property type="entry name" value="TAFII-230 TBP-binding domain"/>
    <property type="match status" value="1"/>
</dbReference>
<accession>A0A5N4C366</accession>
<dbReference type="GO" id="GO:0051123">
    <property type="term" value="P:RNA polymerase II preinitiation complex assembly"/>
    <property type="evidence" value="ECO:0007669"/>
    <property type="project" value="TreeGrafter"/>
</dbReference>
<dbReference type="SUPFAM" id="SSF47055">
    <property type="entry name" value="TAF(II)230 TBP-binding fragment"/>
    <property type="match status" value="1"/>
</dbReference>
<dbReference type="Proteomes" id="UP000299084">
    <property type="component" value="Unassembled WGS sequence"/>
</dbReference>
<evidence type="ECO:0000256" key="1">
    <source>
        <dbReference type="ARBA" id="ARBA00023015"/>
    </source>
</evidence>
<dbReference type="AlphaFoldDB" id="A0A5N4C366"/>
<feature type="domain" description="TAFII-230 TBP-binding" evidence="4">
    <location>
        <begin position="6"/>
        <end position="66"/>
    </location>
</feature>
<evidence type="ECO:0000313" key="6">
    <source>
        <dbReference type="Proteomes" id="UP000299084"/>
    </source>
</evidence>